<dbReference type="EMBL" id="CP036318">
    <property type="protein sequence ID" value="QDV56412.1"/>
    <property type="molecule type" value="Genomic_DNA"/>
</dbReference>
<name>A0A518ITJ9_9BACT</name>
<reference evidence="1 2" key="1">
    <citation type="submission" date="2019-02" db="EMBL/GenBank/DDBJ databases">
        <title>Deep-cultivation of Planctomycetes and their phenomic and genomic characterization uncovers novel biology.</title>
        <authorList>
            <person name="Wiegand S."/>
            <person name="Jogler M."/>
            <person name="Boedeker C."/>
            <person name="Pinto D."/>
            <person name="Vollmers J."/>
            <person name="Rivas-Marin E."/>
            <person name="Kohn T."/>
            <person name="Peeters S.H."/>
            <person name="Heuer A."/>
            <person name="Rast P."/>
            <person name="Oberbeckmann S."/>
            <person name="Bunk B."/>
            <person name="Jeske O."/>
            <person name="Meyerdierks A."/>
            <person name="Storesund J.E."/>
            <person name="Kallscheuer N."/>
            <person name="Luecker S."/>
            <person name="Lage O.M."/>
            <person name="Pohl T."/>
            <person name="Merkel B.J."/>
            <person name="Hornburger P."/>
            <person name="Mueller R.-W."/>
            <person name="Bruemmer F."/>
            <person name="Labrenz M."/>
            <person name="Spormann A.M."/>
            <person name="Op den Camp H."/>
            <person name="Overmann J."/>
            <person name="Amann R."/>
            <person name="Jetten M.S.M."/>
            <person name="Mascher T."/>
            <person name="Medema M.H."/>
            <person name="Devos D.P."/>
            <person name="Kaster A.-K."/>
            <person name="Ovreas L."/>
            <person name="Rohde M."/>
            <person name="Galperin M.Y."/>
            <person name="Jogler C."/>
        </authorList>
    </citation>
    <scope>NUCLEOTIDE SEQUENCE [LARGE SCALE GENOMIC DNA]</scope>
    <source>
        <strain evidence="1 2">Mal33</strain>
    </source>
</reference>
<dbReference type="Proteomes" id="UP000316770">
    <property type="component" value="Chromosome"/>
</dbReference>
<organism evidence="1 2">
    <name type="scientific">Rosistilla oblonga</name>
    <dbReference type="NCBI Taxonomy" id="2527990"/>
    <lineage>
        <taxon>Bacteria</taxon>
        <taxon>Pseudomonadati</taxon>
        <taxon>Planctomycetota</taxon>
        <taxon>Planctomycetia</taxon>
        <taxon>Pirellulales</taxon>
        <taxon>Pirellulaceae</taxon>
        <taxon>Rosistilla</taxon>
    </lineage>
</organism>
<gene>
    <name evidence="1" type="ORF">Mal33_24020</name>
</gene>
<accession>A0A518ITJ9</accession>
<keyword evidence="2" id="KW-1185">Reference proteome</keyword>
<protein>
    <submittedName>
        <fullName evidence="1">Uncharacterized protein</fullName>
    </submittedName>
</protein>
<evidence type="ECO:0000313" key="1">
    <source>
        <dbReference type="EMBL" id="QDV56412.1"/>
    </source>
</evidence>
<proteinExistence type="predicted"/>
<evidence type="ECO:0000313" key="2">
    <source>
        <dbReference type="Proteomes" id="UP000316770"/>
    </source>
</evidence>
<sequence>MGVPFCSFLADKLGGAVKPREWFLVPLPVISEAVQRITDGSISDYYYDPESASLELR</sequence>
<dbReference type="AlphaFoldDB" id="A0A518ITJ9"/>